<organism evidence="1 2">
    <name type="scientific">Daphnia magna</name>
    <dbReference type="NCBI Taxonomy" id="35525"/>
    <lineage>
        <taxon>Eukaryota</taxon>
        <taxon>Metazoa</taxon>
        <taxon>Ecdysozoa</taxon>
        <taxon>Arthropoda</taxon>
        <taxon>Crustacea</taxon>
        <taxon>Branchiopoda</taxon>
        <taxon>Diplostraca</taxon>
        <taxon>Cladocera</taxon>
        <taxon>Anomopoda</taxon>
        <taxon>Daphniidae</taxon>
        <taxon>Daphnia</taxon>
    </lineage>
</organism>
<gene>
    <name evidence="1" type="ORF">OUZ56_012590</name>
</gene>
<comment type="caution">
    <text evidence="1">The sequence shown here is derived from an EMBL/GenBank/DDBJ whole genome shotgun (WGS) entry which is preliminary data.</text>
</comment>
<reference evidence="1 2" key="1">
    <citation type="journal article" date="2023" name="Nucleic Acids Res.">
        <title>The hologenome of Daphnia magna reveals possible DNA methylation and microbiome-mediated evolution of the host genome.</title>
        <authorList>
            <person name="Chaturvedi A."/>
            <person name="Li X."/>
            <person name="Dhandapani V."/>
            <person name="Marshall H."/>
            <person name="Kissane S."/>
            <person name="Cuenca-Cambronero M."/>
            <person name="Asole G."/>
            <person name="Calvet F."/>
            <person name="Ruiz-Romero M."/>
            <person name="Marangio P."/>
            <person name="Guigo R."/>
            <person name="Rago D."/>
            <person name="Mirbahai L."/>
            <person name="Eastwood N."/>
            <person name="Colbourne J.K."/>
            <person name="Zhou J."/>
            <person name="Mallon E."/>
            <person name="Orsini L."/>
        </authorList>
    </citation>
    <scope>NUCLEOTIDE SEQUENCE [LARGE SCALE GENOMIC DNA]</scope>
    <source>
        <strain evidence="1">LRV0_1</strain>
    </source>
</reference>
<accession>A0ABQ9Z3G8</accession>
<protein>
    <submittedName>
        <fullName evidence="1">Uncharacterized protein</fullName>
    </submittedName>
</protein>
<dbReference type="EMBL" id="JAOYFB010000002">
    <property type="protein sequence ID" value="KAK4007433.1"/>
    <property type="molecule type" value="Genomic_DNA"/>
</dbReference>
<dbReference type="Proteomes" id="UP001234178">
    <property type="component" value="Unassembled WGS sequence"/>
</dbReference>
<evidence type="ECO:0000313" key="1">
    <source>
        <dbReference type="EMBL" id="KAK4007433.1"/>
    </source>
</evidence>
<keyword evidence="2" id="KW-1185">Reference proteome</keyword>
<dbReference type="SUPFAM" id="SSF53098">
    <property type="entry name" value="Ribonuclease H-like"/>
    <property type="match status" value="1"/>
</dbReference>
<dbReference type="InterPro" id="IPR012337">
    <property type="entry name" value="RNaseH-like_sf"/>
</dbReference>
<dbReference type="PANTHER" id="PTHR46169">
    <property type="entry name" value="DNA REPLICATION-RELATED ELEMENT FACTOR, ISOFORM A"/>
    <property type="match status" value="1"/>
</dbReference>
<sequence>MSTDLWTYNVSKITYITIVAHFISSEWKCERFALLTRAFSNEHTGENIKRDLQSAGEEFNIAKTDETPTIVCDRGSNVLLAAKLMRWYQINCAAHVFNLSA</sequence>
<proteinExistence type="predicted"/>
<dbReference type="PANTHER" id="PTHR46169:SF29">
    <property type="entry name" value="DNA REPLICATION-RELATED ELEMENT FACTOR, ISOFORM A"/>
    <property type="match status" value="1"/>
</dbReference>
<evidence type="ECO:0000313" key="2">
    <source>
        <dbReference type="Proteomes" id="UP001234178"/>
    </source>
</evidence>
<name>A0ABQ9Z3G8_9CRUS</name>
<dbReference type="InterPro" id="IPR052717">
    <property type="entry name" value="Vacuolar_transposase_reg"/>
</dbReference>